<dbReference type="EMBL" id="CM045881">
    <property type="protein sequence ID" value="KAI7936709.1"/>
    <property type="molecule type" value="Genomic_DNA"/>
</dbReference>
<reference evidence="2" key="1">
    <citation type="journal article" date="2018" name="BMC Genomics">
        <title>Genomic insights into host adaptation between the wheat stripe rust pathogen (Puccinia striiformis f. sp. tritici) and the barley stripe rust pathogen (Puccinia striiformis f. sp. hordei).</title>
        <authorList>
            <person name="Xia C."/>
            <person name="Wang M."/>
            <person name="Yin C."/>
            <person name="Cornejo O.E."/>
            <person name="Hulbert S.H."/>
            <person name="Chen X."/>
        </authorList>
    </citation>
    <scope>NUCLEOTIDE SEQUENCE [LARGE SCALE GENOMIC DNA]</scope>
    <source>
        <strain evidence="2">93-210</strain>
    </source>
</reference>
<gene>
    <name evidence="1" type="ORF">MJO28_015608</name>
</gene>
<sequence length="118" mass="12888">MGITGSRRFSAEKAGMDYEWDHRWAFADLSRWLGWVANPSAGDARLPSLLDQPSPFPVIRRLTGTTAQSSRPLSAPHISGKADIATQTGPSLCWQWHGSAYIRIQLPTEPLVGASPCV</sequence>
<reference evidence="1 2" key="3">
    <citation type="journal article" date="2022" name="Microbiol. Spectr.">
        <title>Folding features and dynamics of 3D genome architecture in plant fungal pathogens.</title>
        <authorList>
            <person name="Xia C."/>
        </authorList>
    </citation>
    <scope>NUCLEOTIDE SEQUENCE [LARGE SCALE GENOMIC DNA]</scope>
    <source>
        <strain evidence="1 2">93-210</strain>
    </source>
</reference>
<organism evidence="1 2">
    <name type="scientific">Puccinia striiformis f. sp. tritici</name>
    <dbReference type="NCBI Taxonomy" id="168172"/>
    <lineage>
        <taxon>Eukaryota</taxon>
        <taxon>Fungi</taxon>
        <taxon>Dikarya</taxon>
        <taxon>Basidiomycota</taxon>
        <taxon>Pucciniomycotina</taxon>
        <taxon>Pucciniomycetes</taxon>
        <taxon>Pucciniales</taxon>
        <taxon>Pucciniaceae</taxon>
        <taxon>Puccinia</taxon>
    </lineage>
</organism>
<protein>
    <submittedName>
        <fullName evidence="1">Uncharacterized protein</fullName>
    </submittedName>
</protein>
<proteinExistence type="predicted"/>
<dbReference type="Proteomes" id="UP001060170">
    <property type="component" value="Chromosome 17"/>
</dbReference>
<reference evidence="2" key="2">
    <citation type="journal article" date="2018" name="Mol. Plant Microbe Interact.">
        <title>Genome sequence resources for the wheat stripe rust pathogen (Puccinia striiformis f. sp. tritici) and the barley stripe rust pathogen (Puccinia striiformis f. sp. hordei).</title>
        <authorList>
            <person name="Xia C."/>
            <person name="Wang M."/>
            <person name="Yin C."/>
            <person name="Cornejo O.E."/>
            <person name="Hulbert S.H."/>
            <person name="Chen X."/>
        </authorList>
    </citation>
    <scope>NUCLEOTIDE SEQUENCE [LARGE SCALE GENOMIC DNA]</scope>
    <source>
        <strain evidence="2">93-210</strain>
    </source>
</reference>
<keyword evidence="2" id="KW-1185">Reference proteome</keyword>
<name>A0ACC0DS12_9BASI</name>
<comment type="caution">
    <text evidence="1">The sequence shown here is derived from an EMBL/GenBank/DDBJ whole genome shotgun (WGS) entry which is preliminary data.</text>
</comment>
<evidence type="ECO:0000313" key="1">
    <source>
        <dbReference type="EMBL" id="KAI7936709.1"/>
    </source>
</evidence>
<evidence type="ECO:0000313" key="2">
    <source>
        <dbReference type="Proteomes" id="UP001060170"/>
    </source>
</evidence>
<accession>A0ACC0DS12</accession>